<dbReference type="SMART" id="SM00360">
    <property type="entry name" value="RRM"/>
    <property type="match status" value="1"/>
</dbReference>
<dbReference type="InterPro" id="IPR050886">
    <property type="entry name" value="RNA-binding_reg"/>
</dbReference>
<keyword evidence="7" id="KW-1185">Reference proteome</keyword>
<feature type="compositionally biased region" description="Basic and acidic residues" evidence="4">
    <location>
        <begin position="103"/>
        <end position="166"/>
    </location>
</feature>
<reference evidence="6 7" key="1">
    <citation type="submission" date="2021-09" db="EMBL/GenBank/DDBJ databases">
        <title>Genomic insights and catalytic innovation underlie evolution of tropane alkaloids biosynthesis.</title>
        <authorList>
            <person name="Wang Y.-J."/>
            <person name="Tian T."/>
            <person name="Huang J.-P."/>
            <person name="Huang S.-X."/>
        </authorList>
    </citation>
    <scope>NUCLEOTIDE SEQUENCE [LARGE SCALE GENOMIC DNA]</scope>
    <source>
        <strain evidence="6">KIB-2018</strain>
        <tissue evidence="6">Leaf</tissue>
    </source>
</reference>
<dbReference type="EMBL" id="JAIWQS010000003">
    <property type="protein sequence ID" value="KAJ8769780.1"/>
    <property type="molecule type" value="Genomic_DNA"/>
</dbReference>
<dbReference type="InterPro" id="IPR035979">
    <property type="entry name" value="RBD_domain_sf"/>
</dbReference>
<dbReference type="CDD" id="cd00590">
    <property type="entry name" value="RRM_SF"/>
    <property type="match status" value="1"/>
</dbReference>
<gene>
    <name evidence="6" type="ORF">K2173_007640</name>
</gene>
<dbReference type="PROSITE" id="PS50102">
    <property type="entry name" value="RRM"/>
    <property type="match status" value="1"/>
</dbReference>
<dbReference type="Pfam" id="PF00076">
    <property type="entry name" value="RRM_1"/>
    <property type="match status" value="1"/>
</dbReference>
<evidence type="ECO:0000256" key="1">
    <source>
        <dbReference type="ARBA" id="ARBA00022884"/>
    </source>
</evidence>
<dbReference type="PANTHER" id="PTHR48024:SF56">
    <property type="entry name" value="HETEROGENEOUS NUCLEAR RIBONUCLEOPROTEIN A0"/>
    <property type="match status" value="1"/>
</dbReference>
<dbReference type="InterPro" id="IPR012677">
    <property type="entry name" value="Nucleotide-bd_a/b_plait_sf"/>
</dbReference>
<feature type="region of interest" description="Disordered" evidence="4">
    <location>
        <begin position="95"/>
        <end position="197"/>
    </location>
</feature>
<evidence type="ECO:0000313" key="6">
    <source>
        <dbReference type="EMBL" id="KAJ8769780.1"/>
    </source>
</evidence>
<evidence type="ECO:0000259" key="5">
    <source>
        <dbReference type="PROSITE" id="PS50102"/>
    </source>
</evidence>
<dbReference type="PANTHER" id="PTHR48024">
    <property type="entry name" value="GEO13361P1-RELATED"/>
    <property type="match status" value="1"/>
</dbReference>
<keyword evidence="1 2" id="KW-0694">RNA-binding</keyword>
<feature type="domain" description="RRM" evidence="5">
    <location>
        <begin position="19"/>
        <end position="96"/>
    </location>
</feature>
<dbReference type="AlphaFoldDB" id="A0AAV8TS38"/>
<evidence type="ECO:0000256" key="2">
    <source>
        <dbReference type="PROSITE-ProRule" id="PRU00176"/>
    </source>
</evidence>
<dbReference type="InterPro" id="IPR000504">
    <property type="entry name" value="RRM_dom"/>
</dbReference>
<comment type="caution">
    <text evidence="6">The sequence shown here is derived from an EMBL/GenBank/DDBJ whole genome shotgun (WGS) entry which is preliminary data.</text>
</comment>
<dbReference type="SUPFAM" id="SSF54928">
    <property type="entry name" value="RNA-binding domain, RBD"/>
    <property type="match status" value="1"/>
</dbReference>
<sequence length="361" mass="41929">MVVGLQHCSLQNMTVDDDKSIYVGGLPNAATEDTLRRVFSLYGSIVAVKLISDHGPRGKCYGFVTFRNPRSVTDAINDMNGKTIDGRVVRVNGVTTRGGRSNFSREHFQRNQERVMDRGRDSNQGGDHDRNKDRYTQRYSDRSREHEQSWGNDEERERGYEHDQARDNFINADQNRKDDRPDDEEEHGGNSDWHMKRGNIMDWDSNMVIDVTKDIHKFTDRETDYNLKTQNGMAYNGLDSSDQYRDEVKERLERLRQKRDELKYEISQVEEQLISKQHHISGLQKKTKKLEDALITEKKIYLQRRMQLTKLHKCFLKVKEYTSRLKNSEQELQSLVDSAVMECSMGDDVGTRVGIVSNANP</sequence>
<dbReference type="Gene3D" id="3.30.70.330">
    <property type="match status" value="1"/>
</dbReference>
<organism evidence="6 7">
    <name type="scientific">Erythroxylum novogranatense</name>
    <dbReference type="NCBI Taxonomy" id="1862640"/>
    <lineage>
        <taxon>Eukaryota</taxon>
        <taxon>Viridiplantae</taxon>
        <taxon>Streptophyta</taxon>
        <taxon>Embryophyta</taxon>
        <taxon>Tracheophyta</taxon>
        <taxon>Spermatophyta</taxon>
        <taxon>Magnoliopsida</taxon>
        <taxon>eudicotyledons</taxon>
        <taxon>Gunneridae</taxon>
        <taxon>Pentapetalae</taxon>
        <taxon>rosids</taxon>
        <taxon>fabids</taxon>
        <taxon>Malpighiales</taxon>
        <taxon>Erythroxylaceae</taxon>
        <taxon>Erythroxylum</taxon>
    </lineage>
</organism>
<evidence type="ECO:0000256" key="4">
    <source>
        <dbReference type="SAM" id="MobiDB-lite"/>
    </source>
</evidence>
<accession>A0AAV8TS38</accession>
<name>A0AAV8TS38_9ROSI</name>
<dbReference type="GO" id="GO:0005739">
    <property type="term" value="C:mitochondrion"/>
    <property type="evidence" value="ECO:0007669"/>
    <property type="project" value="TreeGrafter"/>
</dbReference>
<keyword evidence="3" id="KW-0175">Coiled coil</keyword>
<dbReference type="GO" id="GO:0005634">
    <property type="term" value="C:nucleus"/>
    <property type="evidence" value="ECO:0007669"/>
    <property type="project" value="TreeGrafter"/>
</dbReference>
<dbReference type="Proteomes" id="UP001159364">
    <property type="component" value="Linkage Group LG03"/>
</dbReference>
<feature type="coiled-coil region" evidence="3">
    <location>
        <begin position="238"/>
        <end position="272"/>
    </location>
</feature>
<evidence type="ECO:0000313" key="7">
    <source>
        <dbReference type="Proteomes" id="UP001159364"/>
    </source>
</evidence>
<protein>
    <recommendedName>
        <fullName evidence="5">RRM domain-containing protein</fullName>
    </recommendedName>
</protein>
<dbReference type="GO" id="GO:0003723">
    <property type="term" value="F:RNA binding"/>
    <property type="evidence" value="ECO:0007669"/>
    <property type="project" value="UniProtKB-UniRule"/>
</dbReference>
<proteinExistence type="predicted"/>
<evidence type="ECO:0000256" key="3">
    <source>
        <dbReference type="SAM" id="Coils"/>
    </source>
</evidence>